<dbReference type="GO" id="GO:0031119">
    <property type="term" value="P:tRNA pseudouridine synthesis"/>
    <property type="evidence" value="ECO:0007669"/>
    <property type="project" value="TreeGrafter"/>
</dbReference>
<evidence type="ECO:0000313" key="6">
    <source>
        <dbReference type="Proteomes" id="UP000887574"/>
    </source>
</evidence>
<dbReference type="GO" id="GO:0160148">
    <property type="term" value="F:tRNA pseudouridine(55) synthase activity"/>
    <property type="evidence" value="ECO:0007669"/>
    <property type="project" value="UniProtKB-EC"/>
</dbReference>
<reference evidence="7" key="1">
    <citation type="submission" date="2022-11" db="UniProtKB">
        <authorList>
            <consortium name="WormBaseParasite"/>
        </authorList>
    </citation>
    <scope>IDENTIFICATION</scope>
</reference>
<accession>A0A915EPT7</accession>
<dbReference type="SUPFAM" id="SSF55120">
    <property type="entry name" value="Pseudouridine synthase"/>
    <property type="match status" value="1"/>
</dbReference>
<keyword evidence="4" id="KW-0413">Isomerase</keyword>
<sequence length="133" mass="15320">MALLNVGQEEKRKIYSCICYSKVLLTEELMEKLKRVAPVEISQKTVIRVLKRRPLINRKRTIFAMNASKLDDYHFVIKLQTQAGTYVKEFVHSDFGRTRPSISTLMGLQLGDVDILELDVEAVDLEWPPPKKS</sequence>
<name>A0A915EPT7_9BILA</name>
<dbReference type="WBParaSite" id="jg820">
    <property type="protein sequence ID" value="jg820"/>
    <property type="gene ID" value="jg820"/>
</dbReference>
<comment type="similarity">
    <text evidence="1">Belongs to the pseudouridine synthase Pus10 family.</text>
</comment>
<dbReference type="InterPro" id="IPR048741">
    <property type="entry name" value="Pus10-like_C"/>
</dbReference>
<dbReference type="InterPro" id="IPR039894">
    <property type="entry name" value="Pus10-like"/>
</dbReference>
<dbReference type="Proteomes" id="UP000887574">
    <property type="component" value="Unplaced"/>
</dbReference>
<evidence type="ECO:0000256" key="1">
    <source>
        <dbReference type="ARBA" id="ARBA00009652"/>
    </source>
</evidence>
<dbReference type="AlphaFoldDB" id="A0A915EPT7"/>
<evidence type="ECO:0000256" key="3">
    <source>
        <dbReference type="ARBA" id="ARBA00022694"/>
    </source>
</evidence>
<dbReference type="PANTHER" id="PTHR21568:SF0">
    <property type="entry name" value="TRNA PSEUDOURIDINE SYNTHASE PUS10"/>
    <property type="match status" value="1"/>
</dbReference>
<dbReference type="EC" id="5.4.99.25" evidence="2"/>
<keyword evidence="3" id="KW-0819">tRNA processing</keyword>
<evidence type="ECO:0000313" key="7">
    <source>
        <dbReference type="WBParaSite" id="jg820"/>
    </source>
</evidence>
<evidence type="ECO:0000256" key="2">
    <source>
        <dbReference type="ARBA" id="ARBA00012787"/>
    </source>
</evidence>
<organism evidence="6 7">
    <name type="scientific">Ditylenchus dipsaci</name>
    <dbReference type="NCBI Taxonomy" id="166011"/>
    <lineage>
        <taxon>Eukaryota</taxon>
        <taxon>Metazoa</taxon>
        <taxon>Ecdysozoa</taxon>
        <taxon>Nematoda</taxon>
        <taxon>Chromadorea</taxon>
        <taxon>Rhabditida</taxon>
        <taxon>Tylenchina</taxon>
        <taxon>Tylenchomorpha</taxon>
        <taxon>Sphaerularioidea</taxon>
        <taxon>Anguinidae</taxon>
        <taxon>Anguininae</taxon>
        <taxon>Ditylenchus</taxon>
    </lineage>
</organism>
<dbReference type="Pfam" id="PF21238">
    <property type="entry name" value="Pus10_C"/>
    <property type="match status" value="1"/>
</dbReference>
<keyword evidence="6" id="KW-1185">Reference proteome</keyword>
<proteinExistence type="inferred from homology"/>
<dbReference type="PANTHER" id="PTHR21568">
    <property type="entry name" value="TRNA PSEUDOURIDINE SYNTHASE PUS10"/>
    <property type="match status" value="1"/>
</dbReference>
<dbReference type="Gene3D" id="3.30.70.3190">
    <property type="match status" value="1"/>
</dbReference>
<dbReference type="InterPro" id="IPR020103">
    <property type="entry name" value="PsdUridine_synth_cat_dom_sf"/>
</dbReference>
<evidence type="ECO:0000259" key="5">
    <source>
        <dbReference type="Pfam" id="PF21238"/>
    </source>
</evidence>
<dbReference type="GO" id="GO:0003723">
    <property type="term" value="F:RNA binding"/>
    <property type="evidence" value="ECO:0007669"/>
    <property type="project" value="InterPro"/>
</dbReference>
<feature type="domain" description="Pus10-like C-terminal" evidence="5">
    <location>
        <begin position="3"/>
        <end position="124"/>
    </location>
</feature>
<dbReference type="FunFam" id="3.30.70.3190:FF:000001">
    <property type="entry name" value="tRNA pseudouridine synthase Pus10"/>
    <property type="match status" value="1"/>
</dbReference>
<evidence type="ECO:0000256" key="4">
    <source>
        <dbReference type="ARBA" id="ARBA00023235"/>
    </source>
</evidence>
<protein>
    <recommendedName>
        <fullName evidence="2">tRNA pseudouridine(55) synthase</fullName>
        <ecNumber evidence="2">5.4.99.25</ecNumber>
    </recommendedName>
</protein>